<evidence type="ECO:0000313" key="7">
    <source>
        <dbReference type="EMBL" id="MBB3811552.1"/>
    </source>
</evidence>
<feature type="domain" description="Tn3 transposase DDE" evidence="5">
    <location>
        <begin position="565"/>
        <end position="954"/>
    </location>
</feature>
<keyword evidence="2" id="KW-0815">Transposition</keyword>
<reference evidence="7 8" key="1">
    <citation type="submission" date="2020-08" db="EMBL/GenBank/DDBJ databases">
        <title>Genomic Encyclopedia of Type Strains, Phase IV (KMG-IV): sequencing the most valuable type-strain genomes for metagenomic binning, comparative biology and taxonomic classification.</title>
        <authorList>
            <person name="Goeker M."/>
        </authorList>
    </citation>
    <scope>NUCLEOTIDE SEQUENCE [LARGE SCALE GENOMIC DNA]</scope>
    <source>
        <strain evidence="7 8">DSM 28760</strain>
    </source>
</reference>
<dbReference type="GO" id="GO:0003677">
    <property type="term" value="F:DNA binding"/>
    <property type="evidence" value="ECO:0007669"/>
    <property type="project" value="UniProtKB-KW"/>
</dbReference>
<comment type="caution">
    <text evidence="7">The sequence shown here is derived from an EMBL/GenBank/DDBJ whole genome shotgun (WGS) entry which is preliminary data.</text>
</comment>
<evidence type="ECO:0000313" key="8">
    <source>
        <dbReference type="Proteomes" id="UP000537592"/>
    </source>
</evidence>
<dbReference type="EMBL" id="JACICC010000024">
    <property type="protein sequence ID" value="MBB3811552.1"/>
    <property type="molecule type" value="Genomic_DNA"/>
</dbReference>
<dbReference type="NCBIfam" id="NF033527">
    <property type="entry name" value="transpos_Tn3"/>
    <property type="match status" value="1"/>
</dbReference>
<evidence type="ECO:0000256" key="3">
    <source>
        <dbReference type="ARBA" id="ARBA00023125"/>
    </source>
</evidence>
<evidence type="ECO:0000259" key="5">
    <source>
        <dbReference type="Pfam" id="PF01526"/>
    </source>
</evidence>
<sequence>MGLGISSEDFIGRWSLSFSDTDFVNGKPGPARLGLAIQLKFFAAHGFFVQDHAALPADGVLYLAEQLGLEADAVNHYDFSGRTARRHCAEILQHLGFRRLKRADREQLTLWMASELCPSGQSVSAMLEHVFLWCRDRRIYGPSRRELERLARSQRQHYLDSWLGGVHDRLSASTVALLEASITDPDGQTGFNTMKGDAGQASLDNMLGMTAKLAFIQKLDLPQDLLATTGKAWVEQIVRRVGGEKASEMRRHAPARQIGLYAIYLLFREAQLTDAMVDLLIETIHKIGTRSKRKVVSDIAKDIERVYGKERLLVEIASASIEEPSGRVCDVIFPIVGKDKLAAIVKESQAKGALDRRIYKVMRSSWANHYRRMLPSLLSVLEFRSNNTMWRPVLAALDWIRSKMDDGCRFVPVQDVPIDEVIPARWRSSVIDDDGRVNRISYELCVLTLLRDRIRSKEIWVVGADRYRNPDDDLPKDFEIRRDAYYSGLNLTPDARTFTSAIRSELERELLLLNANIPDNDKVRLLWRGENRISITPLKPAPEPKGLDAIKGEIGGRWPMTGLLDVLKEAALDTGFLDAFETSASRVSLSKETLDRRLLLCLYALGTNAGIKRVAGATPDVSYEELLHVHRRFIHAPALREACARVANATLAIRNAAVWGDAGTACASDSTKFGAWDRNLMTEWHARYGGRGVMIYWHVEKRATCVYSQLKRCSSSEVASMIEGVLRHCTDMEIQRQYVDSHGQSAVGFAFCRLLGFELAPRLKAIGRQKLAIPDAAMRARLPNLLPILSGAINWEEIEQQYDEMVKYAAAMKTRTADPEAILRRFARAEVMHPTYKALSELGRAVKTIFLCRYLRQESLRREIHEGLNVVENWNSANGFVFFGKAGEIATNRVDEQEVSALALHLLQASLVYVNTRMLQTVLVEPKWAGRMTPEDYRGLTPLIYSHVNPYGRFDLDLNSRIDFGRLAA</sequence>
<dbReference type="InterPro" id="IPR047653">
    <property type="entry name" value="Tn3-like_transpos"/>
</dbReference>
<dbReference type="GO" id="GO:0006313">
    <property type="term" value="P:DNA transposition"/>
    <property type="evidence" value="ECO:0007669"/>
    <property type="project" value="InterPro"/>
</dbReference>
<evidence type="ECO:0000256" key="1">
    <source>
        <dbReference type="ARBA" id="ARBA00009402"/>
    </source>
</evidence>
<proteinExistence type="inferred from homology"/>
<keyword evidence="4" id="KW-0233">DNA recombination</keyword>
<protein>
    <submittedName>
        <fullName evidence="7">TnpA family transposase</fullName>
    </submittedName>
</protein>
<gene>
    <name evidence="7" type="ORF">FHS81_003667</name>
</gene>
<evidence type="ECO:0000256" key="4">
    <source>
        <dbReference type="ARBA" id="ARBA00023172"/>
    </source>
</evidence>
<dbReference type="InterPro" id="IPR002513">
    <property type="entry name" value="Tn3_Tnp_DDE_dom"/>
</dbReference>
<dbReference type="Proteomes" id="UP000537592">
    <property type="component" value="Unassembled WGS sequence"/>
</dbReference>
<name>A0A7W6EJ89_9HYPH</name>
<accession>A0A7W6EJ89</accession>
<dbReference type="AlphaFoldDB" id="A0A7W6EJ89"/>
<dbReference type="GO" id="GO:0004803">
    <property type="term" value="F:transposase activity"/>
    <property type="evidence" value="ECO:0007669"/>
    <property type="project" value="InterPro"/>
</dbReference>
<keyword evidence="8" id="KW-1185">Reference proteome</keyword>
<dbReference type="InterPro" id="IPR025296">
    <property type="entry name" value="DUF4158"/>
</dbReference>
<dbReference type="Pfam" id="PF13700">
    <property type="entry name" value="DUF4158"/>
    <property type="match status" value="1"/>
</dbReference>
<keyword evidence="3" id="KW-0238">DNA-binding</keyword>
<evidence type="ECO:0000259" key="6">
    <source>
        <dbReference type="Pfam" id="PF13700"/>
    </source>
</evidence>
<organism evidence="7 8">
    <name type="scientific">Pseudochelatococcus contaminans</name>
    <dbReference type="NCBI Taxonomy" id="1538103"/>
    <lineage>
        <taxon>Bacteria</taxon>
        <taxon>Pseudomonadati</taxon>
        <taxon>Pseudomonadota</taxon>
        <taxon>Alphaproteobacteria</taxon>
        <taxon>Hyphomicrobiales</taxon>
        <taxon>Chelatococcaceae</taxon>
        <taxon>Pseudochelatococcus</taxon>
    </lineage>
</organism>
<evidence type="ECO:0000256" key="2">
    <source>
        <dbReference type="ARBA" id="ARBA00022578"/>
    </source>
</evidence>
<dbReference type="RefSeq" id="WP_183754911.1">
    <property type="nucleotide sequence ID" value="NZ_JACICC010000024.1"/>
</dbReference>
<comment type="similarity">
    <text evidence="1">Belongs to the transposase 7 family.</text>
</comment>
<dbReference type="Pfam" id="PF01526">
    <property type="entry name" value="DDE_Tnp_Tn3"/>
    <property type="match status" value="1"/>
</dbReference>
<feature type="domain" description="DUF4158" evidence="6">
    <location>
        <begin position="6"/>
        <end position="151"/>
    </location>
</feature>